<sequence length="50" mass="5639">MSSHRRLNSLDAMLPKGDRAKAELEFACFSARIVAKSTLRVFQKSDMNPI</sequence>
<accession>A0A951Q3Q1</accession>
<name>A0A951Q3Q1_9NOST</name>
<organism evidence="1 2">
    <name type="scientific">Mojavia pulchra JT2-VF2</name>
    <dbReference type="NCBI Taxonomy" id="287848"/>
    <lineage>
        <taxon>Bacteria</taxon>
        <taxon>Bacillati</taxon>
        <taxon>Cyanobacteriota</taxon>
        <taxon>Cyanophyceae</taxon>
        <taxon>Nostocales</taxon>
        <taxon>Nostocaceae</taxon>
    </lineage>
</organism>
<proteinExistence type="predicted"/>
<evidence type="ECO:0000313" key="1">
    <source>
        <dbReference type="EMBL" id="MBW4564343.1"/>
    </source>
</evidence>
<dbReference type="Proteomes" id="UP000715781">
    <property type="component" value="Unassembled WGS sequence"/>
</dbReference>
<reference evidence="1" key="2">
    <citation type="journal article" date="2022" name="Microbiol. Resour. Announc.">
        <title>Metagenome Sequencing to Explore Phylogenomics of Terrestrial Cyanobacteria.</title>
        <authorList>
            <person name="Ward R.D."/>
            <person name="Stajich J.E."/>
            <person name="Johansen J.R."/>
            <person name="Huntemann M."/>
            <person name="Clum A."/>
            <person name="Foster B."/>
            <person name="Foster B."/>
            <person name="Roux S."/>
            <person name="Palaniappan K."/>
            <person name="Varghese N."/>
            <person name="Mukherjee S."/>
            <person name="Reddy T.B.K."/>
            <person name="Daum C."/>
            <person name="Copeland A."/>
            <person name="Chen I.A."/>
            <person name="Ivanova N.N."/>
            <person name="Kyrpides N.C."/>
            <person name="Shapiro N."/>
            <person name="Eloe-Fadrosh E.A."/>
            <person name="Pietrasiak N."/>
        </authorList>
    </citation>
    <scope>NUCLEOTIDE SEQUENCE</scope>
    <source>
        <strain evidence="1">JT2-VF2</strain>
    </source>
</reference>
<evidence type="ECO:0000313" key="2">
    <source>
        <dbReference type="Proteomes" id="UP000715781"/>
    </source>
</evidence>
<protein>
    <submittedName>
        <fullName evidence="1">Uncharacterized protein</fullName>
    </submittedName>
</protein>
<gene>
    <name evidence="1" type="ORF">KME32_25015</name>
</gene>
<comment type="caution">
    <text evidence="1">The sequence shown here is derived from an EMBL/GenBank/DDBJ whole genome shotgun (WGS) entry which is preliminary data.</text>
</comment>
<dbReference type="AlphaFoldDB" id="A0A951Q3Q1"/>
<reference evidence="1" key="1">
    <citation type="submission" date="2021-05" db="EMBL/GenBank/DDBJ databases">
        <authorList>
            <person name="Pietrasiak N."/>
            <person name="Ward R."/>
            <person name="Stajich J.E."/>
            <person name="Kurbessoian T."/>
        </authorList>
    </citation>
    <scope>NUCLEOTIDE SEQUENCE</scope>
    <source>
        <strain evidence="1">JT2-VF2</strain>
    </source>
</reference>
<dbReference type="EMBL" id="JAHHHN010000021">
    <property type="protein sequence ID" value="MBW4564343.1"/>
    <property type="molecule type" value="Genomic_DNA"/>
</dbReference>